<sequence>MITGKKGMDKWTMNRNMFSRCLFCATNLSHCHPPVEDHGGGGVKLIRNDNGVVFVTASHQKHILRFKGDSAIQQQLQTYFILRNILKIPKETVCRLLVDHENYFSSSGADPDLWTEVKVCPPCGELVFQYYQAEKKPRLETTLIQIGNKLKEKMEESKNVEGPTSGSIWGRIRNHVLRAEVGEDEGLPASHQIIIKVEKVDMNFEQEDDEGDWDMTNTYVKTEIEDHETDYHYEGHSVSNPSSNLGRWEPHPAPPFNANPPKTKANRNVSKFGYICADCPYKNINSPGRYEAHIQVHFKGSSAIPCPDCGVFMFPDKLSQHRRNHRIKESAPPYSIKLIKKGVYGQKCRDCPFTYTGRGVIAIERIETHILLHKKGPGEGVPCPECGCYQAPEKLLMHRRTRHALFKSIRKKVALSSSSSSVERADADGAEEEQEFQTFDADAYHNYYDDEDGDFIESESQAEGLNVTETIVKTEVVDLGHFTQTDAFLPEEENEEVEESEPIPIYQPPFYLSFFDEETVPETSYNLEHEYRPSQTPTQTKPRRRRQKPSSNPNYTIFSNRPKTSTGSRKAYQCVHCPYTSTTIKNGIEEHVQLHEPGSRAIPCPDCGIYVLPDRLSRHNDLRHPQIRSKVTRRQMKELTKVGQPSKKQTNPHTNPNYKKIETSGFYKKSAKFKCNHCYYRTVHAANIKAHIELHEEGSTAIPCEKCGWFVLPEYMQLHNEHNHTKGNGDGRGQLPLLQCPQCPFESKVKKRFEEHQALHKEGSGGSQCPECDCFTRQLLFIHQRGPLCFKLRSRKKTMKEAAIIRQNENEQNSS</sequence>
<keyword evidence="4" id="KW-0862">Zinc</keyword>
<name>A0ABP1SAS2_9HEXA</name>
<evidence type="ECO:0000313" key="8">
    <source>
        <dbReference type="Proteomes" id="UP001642540"/>
    </source>
</evidence>
<feature type="domain" description="C2H2-type" evidence="6">
    <location>
        <begin position="304"/>
        <end position="325"/>
    </location>
</feature>
<dbReference type="SMART" id="SM00355">
    <property type="entry name" value="ZnF_C2H2"/>
    <property type="match status" value="8"/>
</dbReference>
<reference evidence="7 8" key="1">
    <citation type="submission" date="2024-08" db="EMBL/GenBank/DDBJ databases">
        <authorList>
            <person name="Cucini C."/>
            <person name="Frati F."/>
        </authorList>
    </citation>
    <scope>NUCLEOTIDE SEQUENCE [LARGE SCALE GENOMIC DNA]</scope>
</reference>
<dbReference type="EMBL" id="CAXLJM020000173">
    <property type="protein sequence ID" value="CAL8148666.1"/>
    <property type="molecule type" value="Genomic_DNA"/>
</dbReference>
<feature type="domain" description="C2H2-type" evidence="6">
    <location>
        <begin position="572"/>
        <end position="595"/>
    </location>
</feature>
<feature type="region of interest" description="Disordered" evidence="5">
    <location>
        <begin position="639"/>
        <end position="660"/>
    </location>
</feature>
<feature type="domain" description="C2H2-type" evidence="6">
    <location>
        <begin position="381"/>
        <end position="403"/>
    </location>
</feature>
<feature type="compositionally biased region" description="Polar residues" evidence="5">
    <location>
        <begin position="555"/>
        <end position="568"/>
    </location>
</feature>
<keyword evidence="8" id="KW-1185">Reference proteome</keyword>
<gene>
    <name evidence="7" type="ORF">ODALV1_LOCUS31492</name>
</gene>
<comment type="caution">
    <text evidence="7">The sequence shown here is derived from an EMBL/GenBank/DDBJ whole genome shotgun (WGS) entry which is preliminary data.</text>
</comment>
<dbReference type="Proteomes" id="UP001642540">
    <property type="component" value="Unassembled WGS sequence"/>
</dbReference>
<feature type="domain" description="C2H2-type" evidence="6">
    <location>
        <begin position="673"/>
        <end position="695"/>
    </location>
</feature>
<keyword evidence="1" id="KW-0479">Metal-binding</keyword>
<feature type="compositionally biased region" description="Polar residues" evidence="5">
    <location>
        <begin position="646"/>
        <end position="657"/>
    </location>
</feature>
<feature type="domain" description="C2H2-type" evidence="6">
    <location>
        <begin position="738"/>
        <end position="760"/>
    </location>
</feature>
<feature type="region of interest" description="Disordered" evidence="5">
    <location>
        <begin position="420"/>
        <end position="440"/>
    </location>
</feature>
<dbReference type="PANTHER" id="PTHR24403">
    <property type="entry name" value="ZINC FINGER PROTEIN"/>
    <property type="match status" value="1"/>
</dbReference>
<feature type="domain" description="C2H2-type" evidence="6">
    <location>
        <begin position="702"/>
        <end position="724"/>
    </location>
</feature>
<feature type="domain" description="C2H2-type" evidence="6">
    <location>
        <begin position="274"/>
        <end position="297"/>
    </location>
</feature>
<evidence type="ECO:0000313" key="7">
    <source>
        <dbReference type="EMBL" id="CAL8148666.1"/>
    </source>
</evidence>
<organism evidence="7 8">
    <name type="scientific">Orchesella dallaii</name>
    <dbReference type="NCBI Taxonomy" id="48710"/>
    <lineage>
        <taxon>Eukaryota</taxon>
        <taxon>Metazoa</taxon>
        <taxon>Ecdysozoa</taxon>
        <taxon>Arthropoda</taxon>
        <taxon>Hexapoda</taxon>
        <taxon>Collembola</taxon>
        <taxon>Entomobryomorpha</taxon>
        <taxon>Entomobryoidea</taxon>
        <taxon>Orchesellidae</taxon>
        <taxon>Orchesellinae</taxon>
        <taxon>Orchesella</taxon>
    </lineage>
</organism>
<feature type="region of interest" description="Disordered" evidence="5">
    <location>
        <begin position="523"/>
        <end position="570"/>
    </location>
</feature>
<keyword evidence="3" id="KW-0863">Zinc-finger</keyword>
<dbReference type="Gene3D" id="3.30.160.60">
    <property type="entry name" value="Classic Zinc Finger"/>
    <property type="match status" value="2"/>
</dbReference>
<evidence type="ECO:0000256" key="4">
    <source>
        <dbReference type="ARBA" id="ARBA00022833"/>
    </source>
</evidence>
<evidence type="ECO:0000256" key="2">
    <source>
        <dbReference type="ARBA" id="ARBA00022737"/>
    </source>
</evidence>
<dbReference type="InterPro" id="IPR050688">
    <property type="entry name" value="Zinc_finger/UBP_domain"/>
</dbReference>
<dbReference type="InterPro" id="IPR013087">
    <property type="entry name" value="Znf_C2H2_type"/>
</dbReference>
<evidence type="ECO:0000256" key="1">
    <source>
        <dbReference type="ARBA" id="ARBA00022723"/>
    </source>
</evidence>
<evidence type="ECO:0000256" key="3">
    <source>
        <dbReference type="ARBA" id="ARBA00022771"/>
    </source>
</evidence>
<feature type="domain" description="C2H2-type" evidence="6">
    <location>
        <begin position="602"/>
        <end position="624"/>
    </location>
</feature>
<keyword evidence="2" id="KW-0677">Repeat</keyword>
<accession>A0ABP1SAS2</accession>
<evidence type="ECO:0000256" key="5">
    <source>
        <dbReference type="SAM" id="MobiDB-lite"/>
    </source>
</evidence>
<proteinExistence type="predicted"/>
<evidence type="ECO:0000259" key="6">
    <source>
        <dbReference type="SMART" id="SM00355"/>
    </source>
</evidence>
<protein>
    <recommendedName>
        <fullName evidence="6">C2H2-type domain-containing protein</fullName>
    </recommendedName>
</protein>
<dbReference type="PANTHER" id="PTHR24403:SF67">
    <property type="entry name" value="FI01116P-RELATED"/>
    <property type="match status" value="1"/>
</dbReference>